<dbReference type="PROSITE" id="PS00455">
    <property type="entry name" value="AMP_BINDING"/>
    <property type="match status" value="1"/>
</dbReference>
<comment type="caution">
    <text evidence="5">The sequence shown here is derived from an EMBL/GenBank/DDBJ whole genome shotgun (WGS) entry which is preliminary data.</text>
</comment>
<dbReference type="InterPro" id="IPR045851">
    <property type="entry name" value="AMP-bd_C_sf"/>
</dbReference>
<dbReference type="Proteomes" id="UP000568380">
    <property type="component" value="Unassembled WGS sequence"/>
</dbReference>
<proteinExistence type="predicted"/>
<dbReference type="InterPro" id="IPR020845">
    <property type="entry name" value="AMP-binding_CS"/>
</dbReference>
<accession>A0A7W8EFG8</accession>
<dbReference type="GO" id="GO:0031177">
    <property type="term" value="F:phosphopantetheine binding"/>
    <property type="evidence" value="ECO:0007669"/>
    <property type="project" value="InterPro"/>
</dbReference>
<dbReference type="GO" id="GO:0005737">
    <property type="term" value="C:cytoplasm"/>
    <property type="evidence" value="ECO:0007669"/>
    <property type="project" value="TreeGrafter"/>
</dbReference>
<organism evidence="5 6">
    <name type="scientific">Nonomuraea endophytica</name>
    <dbReference type="NCBI Taxonomy" id="714136"/>
    <lineage>
        <taxon>Bacteria</taxon>
        <taxon>Bacillati</taxon>
        <taxon>Actinomycetota</taxon>
        <taxon>Actinomycetes</taxon>
        <taxon>Streptosporangiales</taxon>
        <taxon>Streptosporangiaceae</taxon>
        <taxon>Nonomuraea</taxon>
    </lineage>
</organism>
<evidence type="ECO:0000313" key="5">
    <source>
        <dbReference type="EMBL" id="MBB5078760.1"/>
    </source>
</evidence>
<evidence type="ECO:0000256" key="2">
    <source>
        <dbReference type="ARBA" id="ARBA00022553"/>
    </source>
</evidence>
<keyword evidence="6" id="KW-1185">Reference proteome</keyword>
<dbReference type="Gene3D" id="3.30.300.30">
    <property type="match status" value="1"/>
</dbReference>
<dbReference type="Gene3D" id="3.40.50.12780">
    <property type="entry name" value="N-terminal domain of ligase-like"/>
    <property type="match status" value="1"/>
</dbReference>
<evidence type="ECO:0000256" key="1">
    <source>
        <dbReference type="ARBA" id="ARBA00022450"/>
    </source>
</evidence>
<gene>
    <name evidence="5" type="ORF">HNR40_004246</name>
</gene>
<keyword evidence="1" id="KW-0596">Phosphopantetheine</keyword>
<dbReference type="InterPro" id="IPR042099">
    <property type="entry name" value="ANL_N_sf"/>
</dbReference>
<dbReference type="SUPFAM" id="SSF56801">
    <property type="entry name" value="Acetyl-CoA synthetase-like"/>
    <property type="match status" value="1"/>
</dbReference>
<dbReference type="InterPro" id="IPR020806">
    <property type="entry name" value="PKS_PP-bd"/>
</dbReference>
<reference evidence="5 6" key="1">
    <citation type="submission" date="2020-08" db="EMBL/GenBank/DDBJ databases">
        <title>Genomic Encyclopedia of Type Strains, Phase IV (KMG-IV): sequencing the most valuable type-strain genomes for metagenomic binning, comparative biology and taxonomic classification.</title>
        <authorList>
            <person name="Goeker M."/>
        </authorList>
    </citation>
    <scope>NUCLEOTIDE SEQUENCE [LARGE SCALE GENOMIC DNA]</scope>
    <source>
        <strain evidence="5 6">DSM 45385</strain>
    </source>
</reference>
<dbReference type="EMBL" id="JACHIN010000005">
    <property type="protein sequence ID" value="MBB5078760.1"/>
    <property type="molecule type" value="Genomic_DNA"/>
</dbReference>
<keyword evidence="2" id="KW-0597">Phosphoprotein</keyword>
<dbReference type="Gene3D" id="1.10.1200.10">
    <property type="entry name" value="ACP-like"/>
    <property type="match status" value="1"/>
</dbReference>
<sequence length="630" mass="66632">MIEELLTLGRGEALPEAGRPAVHELVAGFARDRPAQVAVRCGEHDLTYAALEGWAGRIAARLRAGGVGRGDRVAVLAEPSAAMVAAALGVLWSGAAYVPIDPAQPDGRVAAVLADARPAAAVATCAMAPRLAEAGVPVIRAEDAWARGEQARDARREPGVTEPGDPAYLIYTSGSTGEPKGVLVEHAQLTAATLARHRVYPGAPVFLLVSPLAFDSSMAGLWGTLTIGGTLVVATADEVRDPAQLVKLVESCGVTRMLCVPSLYDVVLDAAERLGSHRLRTLATVIVAGEPLPEALVERHFARHTGPGLLVNEYGPTEATVWSTYQRFDAPGPVSIGGPVPGARLYVLDEELRPVPRGERGELFVAGAGVARGYFGRPEATERAFPPDPFEPGRMYRTGDLVRWNEHGGLDFLGRRDQQVKIRGQRVELGAVEAALRTAPGVRDAVAVAAGDRLTAFVLAAAGLDARRVRGHVAERLPAVMVPARVEVMDAFPLTVNGKADRTALAARAPAAEPEPDQAGESRDATTAQVAAAWADVLDQPRIPLDVNFFDLGGHSLTMFHLQDALESHTGTRPSVVALFRHTTVTAQAGLIRDGGAAPEESLPDMREAAARRAHAIQARLRRAEREAAS</sequence>
<dbReference type="PANTHER" id="PTHR45527:SF1">
    <property type="entry name" value="FATTY ACID SYNTHASE"/>
    <property type="match status" value="1"/>
</dbReference>
<dbReference type="NCBIfam" id="TIGR01733">
    <property type="entry name" value="AA-adenyl-dom"/>
    <property type="match status" value="1"/>
</dbReference>
<dbReference type="InterPro" id="IPR036736">
    <property type="entry name" value="ACP-like_sf"/>
</dbReference>
<dbReference type="InterPro" id="IPR010071">
    <property type="entry name" value="AA_adenyl_dom"/>
</dbReference>
<dbReference type="GO" id="GO:0044550">
    <property type="term" value="P:secondary metabolite biosynthetic process"/>
    <property type="evidence" value="ECO:0007669"/>
    <property type="project" value="TreeGrafter"/>
</dbReference>
<dbReference type="PROSITE" id="PS50075">
    <property type="entry name" value="CARRIER"/>
    <property type="match status" value="1"/>
</dbReference>
<dbReference type="PANTHER" id="PTHR45527">
    <property type="entry name" value="NONRIBOSOMAL PEPTIDE SYNTHETASE"/>
    <property type="match status" value="1"/>
</dbReference>
<dbReference type="CDD" id="cd05930">
    <property type="entry name" value="A_NRPS"/>
    <property type="match status" value="1"/>
</dbReference>
<dbReference type="InterPro" id="IPR025110">
    <property type="entry name" value="AMP-bd_C"/>
</dbReference>
<dbReference type="SUPFAM" id="SSF47336">
    <property type="entry name" value="ACP-like"/>
    <property type="match status" value="1"/>
</dbReference>
<feature type="region of interest" description="Disordered" evidence="3">
    <location>
        <begin position="505"/>
        <end position="526"/>
    </location>
</feature>
<dbReference type="Pfam" id="PF13193">
    <property type="entry name" value="AMP-binding_C"/>
    <property type="match status" value="1"/>
</dbReference>
<dbReference type="FunFam" id="3.40.50.12780:FF:000012">
    <property type="entry name" value="Non-ribosomal peptide synthetase"/>
    <property type="match status" value="1"/>
</dbReference>
<dbReference type="Pfam" id="PF00550">
    <property type="entry name" value="PP-binding"/>
    <property type="match status" value="1"/>
</dbReference>
<dbReference type="RefSeq" id="WP_184963761.1">
    <property type="nucleotide sequence ID" value="NZ_JACHIN010000005.1"/>
</dbReference>
<dbReference type="GO" id="GO:0043041">
    <property type="term" value="P:amino acid activation for nonribosomal peptide biosynthetic process"/>
    <property type="evidence" value="ECO:0007669"/>
    <property type="project" value="TreeGrafter"/>
</dbReference>
<feature type="domain" description="Carrier" evidence="4">
    <location>
        <begin position="521"/>
        <end position="596"/>
    </location>
</feature>
<evidence type="ECO:0000313" key="6">
    <source>
        <dbReference type="Proteomes" id="UP000568380"/>
    </source>
</evidence>
<name>A0A7W8EFG8_9ACTN</name>
<evidence type="ECO:0000256" key="3">
    <source>
        <dbReference type="SAM" id="MobiDB-lite"/>
    </source>
</evidence>
<dbReference type="Pfam" id="PF00501">
    <property type="entry name" value="AMP-binding"/>
    <property type="match status" value="1"/>
</dbReference>
<dbReference type="InterPro" id="IPR000873">
    <property type="entry name" value="AMP-dep_synth/lig_dom"/>
</dbReference>
<dbReference type="SMART" id="SM00823">
    <property type="entry name" value="PKS_PP"/>
    <property type="match status" value="1"/>
</dbReference>
<evidence type="ECO:0000259" key="4">
    <source>
        <dbReference type="PROSITE" id="PS50075"/>
    </source>
</evidence>
<dbReference type="InterPro" id="IPR009081">
    <property type="entry name" value="PP-bd_ACP"/>
</dbReference>
<protein>
    <submittedName>
        <fullName evidence="5">Amino acid adenylation domain-containing protein</fullName>
    </submittedName>
</protein>
<dbReference type="AlphaFoldDB" id="A0A7W8EFG8"/>